<organism evidence="1 2">
    <name type="scientific">Taklimakanibacter albus</name>
    <dbReference type="NCBI Taxonomy" id="2800327"/>
    <lineage>
        <taxon>Bacteria</taxon>
        <taxon>Pseudomonadati</taxon>
        <taxon>Pseudomonadota</taxon>
        <taxon>Alphaproteobacteria</taxon>
        <taxon>Hyphomicrobiales</taxon>
        <taxon>Aestuariivirgaceae</taxon>
        <taxon>Taklimakanibacter</taxon>
    </lineage>
</organism>
<name>A0ACC5R367_9HYPH</name>
<evidence type="ECO:0000313" key="1">
    <source>
        <dbReference type="EMBL" id="MBK1867032.1"/>
    </source>
</evidence>
<sequence>MALWTDRSGRFSLLKTGVLLLVFVPAAMVAYALWQNDLGPLPYKEALHRIGDWTIRFLVITLALTPLQRILGWPRLALIRRMLGVTTFAYALAHFSLYIVNEKFDLAFVVSEIALRIYLTIGFVALFGLSLLAMTSTDWAVRKLGRNWKRLHLIVYALAALALLHYFIQSKIDVSQPVLWSGFFLLLMIYRVVMKLRWPLSPLVLVGCAILAGLLTAGVEFAWYGLATGVGPFRVLKANLAFAYGLRPAWVVLIAGLAVAALPWLKQAYGLASARLNPARSAATR</sequence>
<reference evidence="1" key="1">
    <citation type="submission" date="2021-01" db="EMBL/GenBank/DDBJ databases">
        <authorList>
            <person name="Sun Q."/>
        </authorList>
    </citation>
    <scope>NUCLEOTIDE SEQUENCE</scope>
    <source>
        <strain evidence="1">YIM B02566</strain>
    </source>
</reference>
<comment type="caution">
    <text evidence="1">The sequence shown here is derived from an EMBL/GenBank/DDBJ whole genome shotgun (WGS) entry which is preliminary data.</text>
</comment>
<accession>A0ACC5R367</accession>
<protein>
    <submittedName>
        <fullName evidence="1">Sulfoxide reductase heme-binding subunit YedZ</fullName>
    </submittedName>
</protein>
<keyword evidence="2" id="KW-1185">Reference proteome</keyword>
<dbReference type="Proteomes" id="UP000616151">
    <property type="component" value="Unassembled WGS sequence"/>
</dbReference>
<evidence type="ECO:0000313" key="2">
    <source>
        <dbReference type="Proteomes" id="UP000616151"/>
    </source>
</evidence>
<gene>
    <name evidence="1" type="ORF">JHL16_11810</name>
</gene>
<proteinExistence type="predicted"/>
<dbReference type="EMBL" id="JAENHL010000007">
    <property type="protein sequence ID" value="MBK1867032.1"/>
    <property type="molecule type" value="Genomic_DNA"/>
</dbReference>